<sequence length="217" mass="24993">MNQVFAPGCTLMLYKPKLVDKLKMIIVSEFGEMPTLLTCCFHDPKLDQGTRVITVCSACDKSYRELYEGIRAVLFWEVLADSVTFNFPDYKGVEMAIQDTCYSRKEERYLNAIRKLLARMNIKVIEPKLAGSKAICCGDHFYGKLPVEQVNELMKKRAQQMPCEEVVVSCVSCIKSMYIGGKKPRFIIDLLFREDTLTDNYETQSWHKQMEAFIEAH</sequence>
<keyword evidence="3" id="KW-1185">Reference proteome</keyword>
<comment type="caution">
    <text evidence="2">The sequence shown here is derived from an EMBL/GenBank/DDBJ whole genome shotgun (WGS) entry which is preliminary data.</text>
</comment>
<dbReference type="AlphaFoldDB" id="A0A401UH70"/>
<dbReference type="OrthoDB" id="5241828at2"/>
<dbReference type="Proteomes" id="UP000287872">
    <property type="component" value="Unassembled WGS sequence"/>
</dbReference>
<feature type="domain" description="Cysteine-rich" evidence="1">
    <location>
        <begin position="96"/>
        <end position="173"/>
    </location>
</feature>
<evidence type="ECO:0000313" key="3">
    <source>
        <dbReference type="Proteomes" id="UP000287872"/>
    </source>
</evidence>
<dbReference type="GO" id="GO:0016491">
    <property type="term" value="F:oxidoreductase activity"/>
    <property type="evidence" value="ECO:0007669"/>
    <property type="project" value="UniProtKB-ARBA"/>
</dbReference>
<dbReference type="EMBL" id="BHYK01000002">
    <property type="protein sequence ID" value="GCD08844.1"/>
    <property type="molecule type" value="Genomic_DNA"/>
</dbReference>
<accession>A0A401UH70</accession>
<protein>
    <recommendedName>
        <fullName evidence="1">Cysteine-rich domain-containing protein</fullName>
    </recommendedName>
</protein>
<dbReference type="InterPro" id="IPR004017">
    <property type="entry name" value="Cys_rich_dom"/>
</dbReference>
<dbReference type="Pfam" id="PF02754">
    <property type="entry name" value="CCG"/>
    <property type="match status" value="1"/>
</dbReference>
<evidence type="ECO:0000313" key="2">
    <source>
        <dbReference type="EMBL" id="GCD08844.1"/>
    </source>
</evidence>
<gene>
    <name evidence="2" type="ORF">Ctaglu_04670</name>
</gene>
<organism evidence="2 3">
    <name type="scientific">Clostridium tagluense</name>
    <dbReference type="NCBI Taxonomy" id="360422"/>
    <lineage>
        <taxon>Bacteria</taxon>
        <taxon>Bacillati</taxon>
        <taxon>Bacillota</taxon>
        <taxon>Clostridia</taxon>
        <taxon>Eubacteriales</taxon>
        <taxon>Clostridiaceae</taxon>
        <taxon>Clostridium</taxon>
    </lineage>
</organism>
<name>A0A401UH70_9CLOT</name>
<reference evidence="2 3" key="1">
    <citation type="submission" date="2018-11" db="EMBL/GenBank/DDBJ databases">
        <title>Genome sequencing and assembly of Clostridium tagluense strain A121.</title>
        <authorList>
            <person name="Murakami T."/>
            <person name="Segawa T."/>
            <person name="Shcherbakova V.A."/>
            <person name="Mori H."/>
            <person name="Yoshimura Y."/>
        </authorList>
    </citation>
    <scope>NUCLEOTIDE SEQUENCE [LARGE SCALE GENOMIC DNA]</scope>
    <source>
        <strain evidence="2 3">A121</strain>
    </source>
</reference>
<dbReference type="RefSeq" id="WP_124997692.1">
    <property type="nucleotide sequence ID" value="NZ_BHYK01000002.1"/>
</dbReference>
<evidence type="ECO:0000259" key="1">
    <source>
        <dbReference type="Pfam" id="PF02754"/>
    </source>
</evidence>
<proteinExistence type="predicted"/>